<protein>
    <submittedName>
        <fullName evidence="2">Uncharacterized protein</fullName>
    </submittedName>
</protein>
<feature type="compositionally biased region" description="Polar residues" evidence="1">
    <location>
        <begin position="41"/>
        <end position="53"/>
    </location>
</feature>
<organism evidence="2">
    <name type="scientific">Magallana gigas</name>
    <name type="common">Pacific oyster</name>
    <name type="synonym">Crassostrea gigas</name>
    <dbReference type="NCBI Taxonomy" id="29159"/>
    <lineage>
        <taxon>Eukaryota</taxon>
        <taxon>Metazoa</taxon>
        <taxon>Spiralia</taxon>
        <taxon>Lophotrochozoa</taxon>
        <taxon>Mollusca</taxon>
        <taxon>Bivalvia</taxon>
        <taxon>Autobranchia</taxon>
        <taxon>Pteriomorphia</taxon>
        <taxon>Ostreida</taxon>
        <taxon>Ostreoidea</taxon>
        <taxon>Ostreidae</taxon>
        <taxon>Magallana</taxon>
    </lineage>
</organism>
<feature type="compositionally biased region" description="Basic and acidic residues" evidence="1">
    <location>
        <begin position="27"/>
        <end position="40"/>
    </location>
</feature>
<dbReference type="EMBL" id="JH816167">
    <property type="protein sequence ID" value="EKC32683.1"/>
    <property type="molecule type" value="Genomic_DNA"/>
</dbReference>
<dbReference type="HOGENOM" id="CLU_124071_0_0_1"/>
<accession>K1QFM8</accession>
<dbReference type="InParanoid" id="K1QFM8"/>
<evidence type="ECO:0000256" key="1">
    <source>
        <dbReference type="SAM" id="MobiDB-lite"/>
    </source>
</evidence>
<evidence type="ECO:0000313" key="2">
    <source>
        <dbReference type="EMBL" id="EKC32683.1"/>
    </source>
</evidence>
<feature type="region of interest" description="Disordered" evidence="1">
    <location>
        <begin position="1"/>
        <end position="53"/>
    </location>
</feature>
<reference evidence="2" key="1">
    <citation type="journal article" date="2012" name="Nature">
        <title>The oyster genome reveals stress adaptation and complexity of shell formation.</title>
        <authorList>
            <person name="Zhang G."/>
            <person name="Fang X."/>
            <person name="Guo X."/>
            <person name="Li L."/>
            <person name="Luo R."/>
            <person name="Xu F."/>
            <person name="Yang P."/>
            <person name="Zhang L."/>
            <person name="Wang X."/>
            <person name="Qi H."/>
            <person name="Xiong Z."/>
            <person name="Que H."/>
            <person name="Xie Y."/>
            <person name="Holland P.W."/>
            <person name="Paps J."/>
            <person name="Zhu Y."/>
            <person name="Wu F."/>
            <person name="Chen Y."/>
            <person name="Wang J."/>
            <person name="Peng C."/>
            <person name="Meng J."/>
            <person name="Yang L."/>
            <person name="Liu J."/>
            <person name="Wen B."/>
            <person name="Zhang N."/>
            <person name="Huang Z."/>
            <person name="Zhu Q."/>
            <person name="Feng Y."/>
            <person name="Mount A."/>
            <person name="Hedgecock D."/>
            <person name="Xu Z."/>
            <person name="Liu Y."/>
            <person name="Domazet-Loso T."/>
            <person name="Du Y."/>
            <person name="Sun X."/>
            <person name="Zhang S."/>
            <person name="Liu B."/>
            <person name="Cheng P."/>
            <person name="Jiang X."/>
            <person name="Li J."/>
            <person name="Fan D."/>
            <person name="Wang W."/>
            <person name="Fu W."/>
            <person name="Wang T."/>
            <person name="Wang B."/>
            <person name="Zhang J."/>
            <person name="Peng Z."/>
            <person name="Li Y."/>
            <person name="Li N."/>
            <person name="Wang J."/>
            <person name="Chen M."/>
            <person name="He Y."/>
            <person name="Tan F."/>
            <person name="Song X."/>
            <person name="Zheng Q."/>
            <person name="Huang R."/>
            <person name="Yang H."/>
            <person name="Du X."/>
            <person name="Chen L."/>
            <person name="Yang M."/>
            <person name="Gaffney P.M."/>
            <person name="Wang S."/>
            <person name="Luo L."/>
            <person name="She Z."/>
            <person name="Ming Y."/>
            <person name="Huang W."/>
            <person name="Zhang S."/>
            <person name="Huang B."/>
            <person name="Zhang Y."/>
            <person name="Qu T."/>
            <person name="Ni P."/>
            <person name="Miao G."/>
            <person name="Wang J."/>
            <person name="Wang Q."/>
            <person name="Steinberg C.E."/>
            <person name="Wang H."/>
            <person name="Li N."/>
            <person name="Qian L."/>
            <person name="Zhang G."/>
            <person name="Li Y."/>
            <person name="Yang H."/>
            <person name="Liu X."/>
            <person name="Wang J."/>
            <person name="Yin Y."/>
            <person name="Wang J."/>
        </authorList>
    </citation>
    <scope>NUCLEOTIDE SEQUENCE [LARGE SCALE GENOMIC DNA]</scope>
    <source>
        <strain evidence="2">05x7-T-G4-1.051#20</strain>
    </source>
</reference>
<gene>
    <name evidence="2" type="ORF">CGI_10024059</name>
</gene>
<sequence length="165" mass="18583">MYPNVGSMVSKGRINNTTARKYRNERKKQLQEKNAVEGRSPHTNGSKNYPNVENQTEKNYFVLQKSNPSYELAGECIVGSESPYNEAEDGTYDHLGNKDARKAPAEDIYNHTSSAELSDLSDYDVTNHKHLNEEDSTYDHAGVGDSSYGHFDVHPIKETDYSMLS</sequence>
<proteinExistence type="predicted"/>
<name>K1QFM8_MAGGI</name>
<dbReference type="AlphaFoldDB" id="K1QFM8"/>